<evidence type="ECO:0000313" key="1">
    <source>
        <dbReference type="EMBL" id="GFC86943.1"/>
    </source>
</evidence>
<dbReference type="EMBL" id="BKCJ011107836">
    <property type="protein sequence ID" value="GFC86943.1"/>
    <property type="molecule type" value="Genomic_DNA"/>
</dbReference>
<comment type="caution">
    <text evidence="1">The sequence shown here is derived from an EMBL/GenBank/DDBJ whole genome shotgun (WGS) entry which is preliminary data.</text>
</comment>
<dbReference type="AlphaFoldDB" id="A0A699RMF0"/>
<organism evidence="1">
    <name type="scientific">Tanacetum cinerariifolium</name>
    <name type="common">Dalmatian daisy</name>
    <name type="synonym">Chrysanthemum cinerariifolium</name>
    <dbReference type="NCBI Taxonomy" id="118510"/>
    <lineage>
        <taxon>Eukaryota</taxon>
        <taxon>Viridiplantae</taxon>
        <taxon>Streptophyta</taxon>
        <taxon>Embryophyta</taxon>
        <taxon>Tracheophyta</taxon>
        <taxon>Spermatophyta</taxon>
        <taxon>Magnoliopsida</taxon>
        <taxon>eudicotyledons</taxon>
        <taxon>Gunneridae</taxon>
        <taxon>Pentapetalae</taxon>
        <taxon>asterids</taxon>
        <taxon>campanulids</taxon>
        <taxon>Asterales</taxon>
        <taxon>Asteraceae</taxon>
        <taxon>Asteroideae</taxon>
        <taxon>Anthemideae</taxon>
        <taxon>Anthemidinae</taxon>
        <taxon>Tanacetum</taxon>
    </lineage>
</organism>
<proteinExistence type="predicted"/>
<reference evidence="1" key="1">
    <citation type="journal article" date="2019" name="Sci. Rep.">
        <title>Draft genome of Tanacetum cinerariifolium, the natural source of mosquito coil.</title>
        <authorList>
            <person name="Yamashiro T."/>
            <person name="Shiraishi A."/>
            <person name="Satake H."/>
            <person name="Nakayama K."/>
        </authorList>
    </citation>
    <scope>NUCLEOTIDE SEQUENCE</scope>
</reference>
<feature type="non-terminal residue" evidence="1">
    <location>
        <position position="1"/>
    </location>
</feature>
<accession>A0A699RMF0</accession>
<name>A0A699RMF0_TANCI</name>
<protein>
    <submittedName>
        <fullName evidence="1">Uncharacterized protein</fullName>
    </submittedName>
</protein>
<gene>
    <name evidence="1" type="ORF">Tci_858913</name>
</gene>
<sequence>DDDNQKSDFQVLFHKESGNSDLQMMKNKERNEEVHRILNEDDKVDDSYPAAGVCSVIEVDEVKLCEVEDLEKEKQQIGNEDDRVVDDSVTTIPDSVTEGKGVKFIENNNVFVDDVPKEKYSLNECAEDAVDSQDTIEDIFKQDEQI</sequence>